<dbReference type="Pfam" id="PF08772">
    <property type="entry name" value="Zn_ribbon_NOB1"/>
    <property type="match status" value="1"/>
</dbReference>
<comment type="function">
    <text evidence="7">Required for the synthesis of 40S ribosome subunits. Has a role in processing 20S pre-rRNA into the mature 18S rRNA, where it is required for cleavage at the 3' end of the mature 18S rRNA (D-site). Accompanies the 20S pre-rRNA from the nucleus to the cytoplasm.</text>
</comment>
<dbReference type="GO" id="GO:0005730">
    <property type="term" value="C:nucleolus"/>
    <property type="evidence" value="ECO:0007669"/>
    <property type="project" value="UniProtKB-SubCell"/>
</dbReference>
<dbReference type="Gene3D" id="3.40.50.1010">
    <property type="entry name" value="5'-nuclease"/>
    <property type="match status" value="1"/>
</dbReference>
<dbReference type="InterPro" id="IPR036283">
    <property type="entry name" value="NOB1_Zf-like_sf"/>
</dbReference>
<dbReference type="PANTHER" id="PTHR12814">
    <property type="entry name" value="RNA-BINDING PROTEIN NOB1"/>
    <property type="match status" value="1"/>
</dbReference>
<evidence type="ECO:0000256" key="5">
    <source>
        <dbReference type="ARBA" id="ARBA00022833"/>
    </source>
</evidence>
<dbReference type="EMBL" id="MU006225">
    <property type="protein sequence ID" value="KAF2826939.1"/>
    <property type="molecule type" value="Genomic_DNA"/>
</dbReference>
<feature type="domain" description="Ribonuclease PIN" evidence="11">
    <location>
        <begin position="14"/>
        <end position="105"/>
    </location>
</feature>
<evidence type="ECO:0000256" key="2">
    <source>
        <dbReference type="ARBA" id="ARBA00022722"/>
    </source>
</evidence>
<comment type="subcellular location">
    <subcellularLocation>
        <location evidence="7">Nucleus</location>
        <location evidence="7">Nucleolus</location>
    </subcellularLocation>
</comment>
<evidence type="ECO:0000256" key="4">
    <source>
        <dbReference type="ARBA" id="ARBA00022801"/>
    </source>
</evidence>
<dbReference type="InterPro" id="IPR014881">
    <property type="entry name" value="NOB1_Zn-bd"/>
</dbReference>
<accession>A0A6A7A2F3</accession>
<feature type="region of interest" description="Disordered" evidence="9">
    <location>
        <begin position="371"/>
        <end position="390"/>
    </location>
</feature>
<feature type="binding site" evidence="8">
    <location>
        <position position="449"/>
    </location>
    <ligand>
        <name>Zn(2+)</name>
        <dbReference type="ChEBI" id="CHEBI:29105"/>
    </ligand>
</feature>
<dbReference type="FunFam" id="3.40.50.1010:FF:000020">
    <property type="entry name" value="20S-pre-rRNA D-site endonuclease NOB1"/>
    <property type="match status" value="1"/>
</dbReference>
<evidence type="ECO:0000259" key="11">
    <source>
        <dbReference type="Pfam" id="PF17146"/>
    </source>
</evidence>
<dbReference type="Gene3D" id="6.20.210.10">
    <property type="entry name" value="Nin one binding (NOB1), Zn-ribbon-like"/>
    <property type="match status" value="1"/>
</dbReference>
<feature type="region of interest" description="Disordered" evidence="9">
    <location>
        <begin position="546"/>
        <end position="572"/>
    </location>
</feature>
<proteinExistence type="inferred from homology"/>
<dbReference type="PIRSF" id="PIRSF037125">
    <property type="entry name" value="D-site_20S_pre-rRNA_nuclease"/>
    <property type="match status" value="1"/>
</dbReference>
<dbReference type="InterPro" id="IPR033411">
    <property type="entry name" value="Ribonuclease_PIN"/>
</dbReference>
<name>A0A6A7A2F3_9PLEO</name>
<feature type="compositionally biased region" description="Pro residues" evidence="9">
    <location>
        <begin position="378"/>
        <end position="387"/>
    </location>
</feature>
<feature type="binding site" evidence="8">
    <location>
        <position position="434"/>
    </location>
    <ligand>
        <name>Zn(2+)</name>
        <dbReference type="ChEBI" id="CHEBI:29105"/>
    </ligand>
</feature>
<keyword evidence="6 7" id="KW-0539">Nucleus</keyword>
<feature type="binding site" evidence="8">
    <location>
        <position position="431"/>
    </location>
    <ligand>
        <name>Zn(2+)</name>
        <dbReference type="ChEBI" id="CHEBI:29105"/>
    </ligand>
</feature>
<dbReference type="Proteomes" id="UP000799424">
    <property type="component" value="Unassembled WGS sequence"/>
</dbReference>
<keyword evidence="5 7" id="KW-0862">Zinc</keyword>
<evidence type="ECO:0000259" key="10">
    <source>
        <dbReference type="Pfam" id="PF08772"/>
    </source>
</evidence>
<dbReference type="GO" id="GO:0046872">
    <property type="term" value="F:metal ion binding"/>
    <property type="evidence" value="ECO:0007669"/>
    <property type="project" value="UniProtKB-UniRule"/>
</dbReference>
<dbReference type="GO" id="GO:0016787">
    <property type="term" value="F:hydrolase activity"/>
    <property type="evidence" value="ECO:0007669"/>
    <property type="project" value="UniProtKB-KW"/>
</dbReference>
<evidence type="ECO:0000256" key="3">
    <source>
        <dbReference type="ARBA" id="ARBA00022723"/>
    </source>
</evidence>
<dbReference type="InterPro" id="IPR017117">
    <property type="entry name" value="Nob1_euk"/>
</dbReference>
<evidence type="ECO:0000256" key="9">
    <source>
        <dbReference type="SAM" id="MobiDB-lite"/>
    </source>
</evidence>
<keyword evidence="2" id="KW-0540">Nuclease</keyword>
<feature type="compositionally biased region" description="Basic residues" evidence="9">
    <location>
        <begin position="160"/>
        <end position="172"/>
    </location>
</feature>
<protein>
    <recommendedName>
        <fullName evidence="7">20S-pre-rRNA D-site endonuclease NOB1</fullName>
    </recommendedName>
</protein>
<keyword evidence="4" id="KW-0378">Hydrolase</keyword>
<sequence length="572" mass="61883">MAAVAPPKKPIHSLILDTGPLIKNAVAISTIINSAEEIFTTSAIISEIRDAATRSRVQTTLMPFLKVRNPSQTSYDAVIAFSKKTGDYTALSKQDLGILALAYEVHCERNGGPWGLREAPKHPIKMRPGEKSVTDEEKPKDESTDAATEDQEQKVESKPKKIHKKKERKRLAKAQEAEAEAGNQLEAEQQGEAATATLEEQTASTSEEPAERSLTPESNAVETKASDAGANGKTETAEKEPSAPHQIEQDVEQAVLGDVQSDAQKNAVEEDATPGAQQEEQMTPEDKPAASPAQGTTISESPVEPQVNQQQEPEEQTSTRPAQDDSDFPSAHDDLPQDFSTLNITTPPATDSDTDSDSDWITPSNLHAHQAADAGLPPTNPDTPSHPAPQLDVATMTIDFAMQNVLLQMNLHLLSPNMQRIKTLTSKVLRCHACFLIERDTTKHFCPRCGAASLLRVNCSTNARGEFRLHLAKNYTFNKRGDKYSIPKPIAGTANGKWSGVGGGQGGWGRDLVLSADQKEYTHALGERRKAERNLMDEDCAPGILSGDRGGGRAGGRVRVGAGKDVNSKKRF</sequence>
<gene>
    <name evidence="12" type="ORF">CC86DRAFT_394027</name>
</gene>
<feature type="domain" description="Nin one binding (NOB1) Zn-ribbon-like" evidence="10">
    <location>
        <begin position="421"/>
        <end position="492"/>
    </location>
</feature>
<dbReference type="CDD" id="cd09876">
    <property type="entry name" value="PIN_Nob1-like"/>
    <property type="match status" value="1"/>
</dbReference>
<evidence type="ECO:0000313" key="13">
    <source>
        <dbReference type="Proteomes" id="UP000799424"/>
    </source>
</evidence>
<dbReference type="InterPro" id="IPR039907">
    <property type="entry name" value="NOB1"/>
</dbReference>
<dbReference type="GO" id="GO:0030490">
    <property type="term" value="P:maturation of SSU-rRNA"/>
    <property type="evidence" value="ECO:0007669"/>
    <property type="project" value="TreeGrafter"/>
</dbReference>
<evidence type="ECO:0000256" key="8">
    <source>
        <dbReference type="PIRSR" id="PIRSR037125-1"/>
    </source>
</evidence>
<comment type="similarity">
    <text evidence="1 7">Belongs to the NOB1 family.</text>
</comment>
<evidence type="ECO:0000313" key="12">
    <source>
        <dbReference type="EMBL" id="KAF2826939.1"/>
    </source>
</evidence>
<evidence type="ECO:0000256" key="6">
    <source>
        <dbReference type="ARBA" id="ARBA00023242"/>
    </source>
</evidence>
<dbReference type="SUPFAM" id="SSF144206">
    <property type="entry name" value="NOB1 zinc finger-like"/>
    <property type="match status" value="1"/>
</dbReference>
<dbReference type="PANTHER" id="PTHR12814:SF2">
    <property type="entry name" value="RNA-BINDING PROTEIN NOB1"/>
    <property type="match status" value="1"/>
</dbReference>
<feature type="region of interest" description="Disordered" evidence="9">
    <location>
        <begin position="112"/>
        <end position="363"/>
    </location>
</feature>
<feature type="binding site" evidence="8">
    <location>
        <position position="446"/>
    </location>
    <ligand>
        <name>Zn(2+)</name>
        <dbReference type="ChEBI" id="CHEBI:29105"/>
    </ligand>
</feature>
<dbReference type="Pfam" id="PF17146">
    <property type="entry name" value="PIN_6"/>
    <property type="match status" value="1"/>
</dbReference>
<dbReference type="GO" id="GO:0030688">
    <property type="term" value="C:preribosome, small subunit precursor"/>
    <property type="evidence" value="ECO:0007669"/>
    <property type="project" value="TreeGrafter"/>
</dbReference>
<dbReference type="AlphaFoldDB" id="A0A6A7A2F3"/>
<dbReference type="OrthoDB" id="446759at2759"/>
<dbReference type="GO" id="GO:0005737">
    <property type="term" value="C:cytoplasm"/>
    <property type="evidence" value="ECO:0007669"/>
    <property type="project" value="UniProtKB-ARBA"/>
</dbReference>
<keyword evidence="3 7" id="KW-0479">Metal-binding</keyword>
<feature type="compositionally biased region" description="Basic and acidic residues" evidence="9">
    <location>
        <begin position="127"/>
        <end position="143"/>
    </location>
</feature>
<reference evidence="12" key="1">
    <citation type="journal article" date="2020" name="Stud. Mycol.">
        <title>101 Dothideomycetes genomes: a test case for predicting lifestyles and emergence of pathogens.</title>
        <authorList>
            <person name="Haridas S."/>
            <person name="Albert R."/>
            <person name="Binder M."/>
            <person name="Bloem J."/>
            <person name="Labutti K."/>
            <person name="Salamov A."/>
            <person name="Andreopoulos B."/>
            <person name="Baker S."/>
            <person name="Barry K."/>
            <person name="Bills G."/>
            <person name="Bluhm B."/>
            <person name="Cannon C."/>
            <person name="Castanera R."/>
            <person name="Culley D."/>
            <person name="Daum C."/>
            <person name="Ezra D."/>
            <person name="Gonzalez J."/>
            <person name="Henrissat B."/>
            <person name="Kuo A."/>
            <person name="Liang C."/>
            <person name="Lipzen A."/>
            <person name="Lutzoni F."/>
            <person name="Magnuson J."/>
            <person name="Mondo S."/>
            <person name="Nolan M."/>
            <person name="Ohm R."/>
            <person name="Pangilinan J."/>
            <person name="Park H.-J."/>
            <person name="Ramirez L."/>
            <person name="Alfaro M."/>
            <person name="Sun H."/>
            <person name="Tritt A."/>
            <person name="Yoshinaga Y."/>
            <person name="Zwiers L.-H."/>
            <person name="Turgeon B."/>
            <person name="Goodwin S."/>
            <person name="Spatafora J."/>
            <person name="Crous P."/>
            <person name="Grigoriev I."/>
        </authorList>
    </citation>
    <scope>NUCLEOTIDE SEQUENCE</scope>
    <source>
        <strain evidence="12">CBS 113818</strain>
    </source>
</reference>
<evidence type="ECO:0000256" key="1">
    <source>
        <dbReference type="ARBA" id="ARBA00005858"/>
    </source>
</evidence>
<feature type="compositionally biased region" description="Low complexity" evidence="9">
    <location>
        <begin position="300"/>
        <end position="311"/>
    </location>
</feature>
<organism evidence="12 13">
    <name type="scientific">Ophiobolus disseminans</name>
    <dbReference type="NCBI Taxonomy" id="1469910"/>
    <lineage>
        <taxon>Eukaryota</taxon>
        <taxon>Fungi</taxon>
        <taxon>Dikarya</taxon>
        <taxon>Ascomycota</taxon>
        <taxon>Pezizomycotina</taxon>
        <taxon>Dothideomycetes</taxon>
        <taxon>Pleosporomycetidae</taxon>
        <taxon>Pleosporales</taxon>
        <taxon>Pleosporineae</taxon>
        <taxon>Phaeosphaeriaceae</taxon>
        <taxon>Ophiobolus</taxon>
    </lineage>
</organism>
<feature type="compositionally biased region" description="Low complexity" evidence="9">
    <location>
        <begin position="180"/>
        <end position="207"/>
    </location>
</feature>
<evidence type="ECO:0000256" key="7">
    <source>
        <dbReference type="PIRNR" id="PIRNR037125"/>
    </source>
</evidence>
<dbReference type="GO" id="GO:0004521">
    <property type="term" value="F:RNA endonuclease activity"/>
    <property type="evidence" value="ECO:0007669"/>
    <property type="project" value="UniProtKB-UniRule"/>
</dbReference>
<keyword evidence="13" id="KW-1185">Reference proteome</keyword>